<evidence type="ECO:0000256" key="1">
    <source>
        <dbReference type="SAM" id="MobiDB-lite"/>
    </source>
</evidence>
<evidence type="ECO:0000256" key="2">
    <source>
        <dbReference type="SAM" id="Phobius"/>
    </source>
</evidence>
<accession>A0ABU8M5A9</accession>
<keyword evidence="4" id="KW-1185">Reference proteome</keyword>
<feature type="transmembrane region" description="Helical" evidence="2">
    <location>
        <begin position="115"/>
        <end position="148"/>
    </location>
</feature>
<reference evidence="3 4" key="1">
    <citation type="submission" date="2024-03" db="EMBL/GenBank/DDBJ databases">
        <title>Actinomycetospora sp. OC33-EN07, a novel actinomycete isolated from wild orchid (Aerides multiflora).</title>
        <authorList>
            <person name="Suriyachadkun C."/>
        </authorList>
    </citation>
    <scope>NUCLEOTIDE SEQUENCE [LARGE SCALE GENOMIC DNA]</scope>
    <source>
        <strain evidence="3 4">OC33-EN07</strain>
    </source>
</reference>
<keyword evidence="2" id="KW-1133">Transmembrane helix</keyword>
<dbReference type="RefSeq" id="WP_337703241.1">
    <property type="nucleotide sequence ID" value="NZ_JBBEGM010000004.1"/>
</dbReference>
<evidence type="ECO:0000313" key="4">
    <source>
        <dbReference type="Proteomes" id="UP001369736"/>
    </source>
</evidence>
<protein>
    <recommendedName>
        <fullName evidence="5">Superfamily III holin-X</fullName>
    </recommendedName>
</protein>
<dbReference type="EMBL" id="JBBEGM010000004">
    <property type="protein sequence ID" value="MEJ2861990.1"/>
    <property type="molecule type" value="Genomic_DNA"/>
</dbReference>
<evidence type="ECO:0008006" key="5">
    <source>
        <dbReference type="Google" id="ProtNLM"/>
    </source>
</evidence>
<dbReference type="Proteomes" id="UP001369736">
    <property type="component" value="Unassembled WGS sequence"/>
</dbReference>
<comment type="caution">
    <text evidence="3">The sequence shown here is derived from an EMBL/GenBank/DDBJ whole genome shotgun (WGS) entry which is preliminary data.</text>
</comment>
<organism evidence="3 4">
    <name type="scientific">Actinomycetospora flava</name>
    <dbReference type="NCBI Taxonomy" id="3129232"/>
    <lineage>
        <taxon>Bacteria</taxon>
        <taxon>Bacillati</taxon>
        <taxon>Actinomycetota</taxon>
        <taxon>Actinomycetes</taxon>
        <taxon>Pseudonocardiales</taxon>
        <taxon>Pseudonocardiaceae</taxon>
        <taxon>Actinomycetospora</taxon>
    </lineage>
</organism>
<keyword evidence="2" id="KW-0812">Transmembrane</keyword>
<proteinExistence type="predicted"/>
<gene>
    <name evidence="3" type="ORF">WCD58_12535</name>
</gene>
<name>A0ABU8M5A9_9PSEU</name>
<feature type="region of interest" description="Disordered" evidence="1">
    <location>
        <begin position="1"/>
        <end position="33"/>
    </location>
</feature>
<evidence type="ECO:0000313" key="3">
    <source>
        <dbReference type="EMBL" id="MEJ2861990.1"/>
    </source>
</evidence>
<sequence>MTAAAAFDPVADGRPAPPRPSAVPDEPAGPPSASDRLRAIAVTAIDRLAAAAATKVDEMADRLGDMAADAVQGNLPGGVGGNAALRAGLAALQGKNPVWAGIKGAVGAMSTTTKILLGLALILVAVLSPVAILVLALVLIVAGIVGAVRS</sequence>
<keyword evidence="2" id="KW-0472">Membrane</keyword>